<dbReference type="Proteomes" id="UP000275078">
    <property type="component" value="Unassembled WGS sequence"/>
</dbReference>
<dbReference type="EMBL" id="ML119850">
    <property type="protein sequence ID" value="RPA72705.1"/>
    <property type="molecule type" value="Genomic_DNA"/>
</dbReference>
<feature type="signal peptide" evidence="1">
    <location>
        <begin position="1"/>
        <end position="21"/>
    </location>
</feature>
<protein>
    <submittedName>
        <fullName evidence="2">Uncharacterized protein</fullName>
    </submittedName>
</protein>
<feature type="chain" id="PRO_5017940134" evidence="1">
    <location>
        <begin position="22"/>
        <end position="333"/>
    </location>
</feature>
<keyword evidence="1" id="KW-0732">Signal</keyword>
<dbReference type="OrthoDB" id="3886018at2759"/>
<name>A0A3N4HET9_ASCIM</name>
<accession>A0A3N4HET9</accession>
<dbReference type="AlphaFoldDB" id="A0A3N4HET9"/>
<evidence type="ECO:0000313" key="2">
    <source>
        <dbReference type="EMBL" id="RPA72705.1"/>
    </source>
</evidence>
<keyword evidence="3" id="KW-1185">Reference proteome</keyword>
<evidence type="ECO:0000313" key="3">
    <source>
        <dbReference type="Proteomes" id="UP000275078"/>
    </source>
</evidence>
<dbReference type="STRING" id="1160509.A0A3N4HET9"/>
<proteinExistence type="predicted"/>
<reference evidence="2 3" key="1">
    <citation type="journal article" date="2018" name="Nat. Ecol. Evol.">
        <title>Pezizomycetes genomes reveal the molecular basis of ectomycorrhizal truffle lifestyle.</title>
        <authorList>
            <person name="Murat C."/>
            <person name="Payen T."/>
            <person name="Noel B."/>
            <person name="Kuo A."/>
            <person name="Morin E."/>
            <person name="Chen J."/>
            <person name="Kohler A."/>
            <person name="Krizsan K."/>
            <person name="Balestrini R."/>
            <person name="Da Silva C."/>
            <person name="Montanini B."/>
            <person name="Hainaut M."/>
            <person name="Levati E."/>
            <person name="Barry K.W."/>
            <person name="Belfiori B."/>
            <person name="Cichocki N."/>
            <person name="Clum A."/>
            <person name="Dockter R.B."/>
            <person name="Fauchery L."/>
            <person name="Guy J."/>
            <person name="Iotti M."/>
            <person name="Le Tacon F."/>
            <person name="Lindquist E.A."/>
            <person name="Lipzen A."/>
            <person name="Malagnac F."/>
            <person name="Mello A."/>
            <person name="Molinier V."/>
            <person name="Miyauchi S."/>
            <person name="Poulain J."/>
            <person name="Riccioni C."/>
            <person name="Rubini A."/>
            <person name="Sitrit Y."/>
            <person name="Splivallo R."/>
            <person name="Traeger S."/>
            <person name="Wang M."/>
            <person name="Zifcakova L."/>
            <person name="Wipf D."/>
            <person name="Zambonelli A."/>
            <person name="Paolocci F."/>
            <person name="Nowrousian M."/>
            <person name="Ottonello S."/>
            <person name="Baldrian P."/>
            <person name="Spatafora J.W."/>
            <person name="Henrissat B."/>
            <person name="Nagy L.G."/>
            <person name="Aury J.M."/>
            <person name="Wincker P."/>
            <person name="Grigoriev I.V."/>
            <person name="Bonfante P."/>
            <person name="Martin F.M."/>
        </authorList>
    </citation>
    <scope>NUCLEOTIDE SEQUENCE [LARGE SCALE GENOMIC DNA]</scope>
    <source>
        <strain evidence="2 3">RN42</strain>
    </source>
</reference>
<evidence type="ECO:0000256" key="1">
    <source>
        <dbReference type="SAM" id="SignalP"/>
    </source>
</evidence>
<organism evidence="2 3">
    <name type="scientific">Ascobolus immersus RN42</name>
    <dbReference type="NCBI Taxonomy" id="1160509"/>
    <lineage>
        <taxon>Eukaryota</taxon>
        <taxon>Fungi</taxon>
        <taxon>Dikarya</taxon>
        <taxon>Ascomycota</taxon>
        <taxon>Pezizomycotina</taxon>
        <taxon>Pezizomycetes</taxon>
        <taxon>Pezizales</taxon>
        <taxon>Ascobolaceae</taxon>
        <taxon>Ascobolus</taxon>
    </lineage>
</organism>
<gene>
    <name evidence="2" type="ORF">BJ508DRAFT_314501</name>
</gene>
<sequence length="333" mass="35909">MRFSATKLFFLSFLVAFDVQGRAINADLSTQDSDAPIAQLLTRAPGPKGLFLPTGYPNPTSVQMDKFMTKLPHEDAMAPKSVKNVTPFPALKGKGLGTERVNTAVYRPLGPNAFRIGFKDIKGCTSLVIVSDTAVYMAHYWEGSFATNDADLKGTDFEGAKGFKKLVLDGLTGPAPQRQVALTPNAKSFGAGAKGFLIHPKKADEPKNQKAYDEGIASIKATVKKILPSLPLDVVTYDPLGDVPDPELAKLPNDAARELAKAKAEKEAAATWNSRAFGDVMFVYGGSGPEGLKVTTEKGYYAPKTVTLTNRAYLFVEHREVFPTLKPAVTVKP</sequence>